<protein>
    <submittedName>
        <fullName evidence="1">FrrB</fullName>
    </submittedName>
</protein>
<proteinExistence type="predicted"/>
<dbReference type="HOGENOM" id="CLU_082062_0_0_10"/>
<evidence type="ECO:0000313" key="1">
    <source>
        <dbReference type="EMBL" id="CDN32173.1"/>
    </source>
</evidence>
<dbReference type="STRING" id="1433126.BN938_2100"/>
<name>A0A060RDF4_9BACT</name>
<keyword evidence="2" id="KW-1185">Reference proteome</keyword>
<dbReference type="KEGG" id="rbc:BN938_2100"/>
<accession>A0A060RDF4</accession>
<sequence>MQQDNSTISIAPEVGAQWGGLSVSVWNLITTPKGTGYCETDINVGYTFFDKLYVGVTDYFLSLPGTCYFKNIPDNHSLEAQVSYYFGEEFPLTVSWATMILGNQDRASEENDDIVTYGKRHFSSYFELAYDFNIADWVDMKAVVGGAPFTSPWWLGNEHPGVQLTNVGLRAEKQLFQTKLTGMSVWGTGNYNFAMKKPYFVLGLSFNLGKQ</sequence>
<dbReference type="EMBL" id="HG934468">
    <property type="protein sequence ID" value="CDN32173.1"/>
    <property type="molecule type" value="Genomic_DNA"/>
</dbReference>
<dbReference type="eggNOG" id="ENOG502ZX9Y">
    <property type="taxonomic scope" value="Bacteria"/>
</dbReference>
<dbReference type="AlphaFoldDB" id="A0A060RDF4"/>
<organism evidence="1 2">
    <name type="scientific">Mucinivorans hirudinis</name>
    <dbReference type="NCBI Taxonomy" id="1433126"/>
    <lineage>
        <taxon>Bacteria</taxon>
        <taxon>Pseudomonadati</taxon>
        <taxon>Bacteroidota</taxon>
        <taxon>Bacteroidia</taxon>
        <taxon>Bacteroidales</taxon>
        <taxon>Rikenellaceae</taxon>
        <taxon>Mucinivorans</taxon>
    </lineage>
</organism>
<evidence type="ECO:0000313" key="2">
    <source>
        <dbReference type="Proteomes" id="UP000027616"/>
    </source>
</evidence>
<dbReference type="Proteomes" id="UP000027616">
    <property type="component" value="Chromosome I"/>
</dbReference>
<reference evidence="1 2" key="1">
    <citation type="journal article" date="2015" name="Genome Announc.">
        <title>Complete Genome Sequence of the Novel Leech Symbiont Mucinivorans hirudinis M3T.</title>
        <authorList>
            <person name="Nelson M.C."/>
            <person name="Bomar L."/>
            <person name="Graf J."/>
        </authorList>
    </citation>
    <scope>NUCLEOTIDE SEQUENCE [LARGE SCALE GENOMIC DNA]</scope>
    <source>
        <strain evidence="2">M3</strain>
    </source>
</reference>
<gene>
    <name evidence="1" type="ORF">BN938_2100</name>
</gene>